<sequence length="161" mass="17435">MISKPHPIQMIRVNLLCLMHCSPPLLLFAKCAGFGTARGACPSGRPCSGGRCGVEGRHVIGWFVAGVGAESLIWSPFPSTRPERGEGHARVSMCVRTTAEGSAGGAARVDYVTWNGAKTSASILHYGWGGRKGEREREGKEEKIWCRLFWVRHGDEGIGEI</sequence>
<dbReference type="AlphaFoldDB" id="A0A2T6ZJC4"/>
<organism evidence="2 3">
    <name type="scientific">Tuber borchii</name>
    <name type="common">White truffle</name>
    <dbReference type="NCBI Taxonomy" id="42251"/>
    <lineage>
        <taxon>Eukaryota</taxon>
        <taxon>Fungi</taxon>
        <taxon>Dikarya</taxon>
        <taxon>Ascomycota</taxon>
        <taxon>Pezizomycotina</taxon>
        <taxon>Pezizomycetes</taxon>
        <taxon>Pezizales</taxon>
        <taxon>Tuberaceae</taxon>
        <taxon>Tuber</taxon>
    </lineage>
</organism>
<name>A0A2T6ZJC4_TUBBO</name>
<proteinExistence type="predicted"/>
<accession>A0A2T6ZJC4</accession>
<feature type="signal peptide" evidence="1">
    <location>
        <begin position="1"/>
        <end position="39"/>
    </location>
</feature>
<evidence type="ECO:0000256" key="1">
    <source>
        <dbReference type="SAM" id="SignalP"/>
    </source>
</evidence>
<evidence type="ECO:0000313" key="3">
    <source>
        <dbReference type="Proteomes" id="UP000244722"/>
    </source>
</evidence>
<reference evidence="2 3" key="1">
    <citation type="submission" date="2017-04" db="EMBL/GenBank/DDBJ databases">
        <title>Draft genome sequence of Tuber borchii Vittad., a whitish edible truffle.</title>
        <authorList>
            <consortium name="DOE Joint Genome Institute"/>
            <person name="Murat C."/>
            <person name="Kuo A."/>
            <person name="Barry K.W."/>
            <person name="Clum A."/>
            <person name="Dockter R.B."/>
            <person name="Fauchery L."/>
            <person name="Iotti M."/>
            <person name="Kohler A."/>
            <person name="Labutti K."/>
            <person name="Lindquist E.A."/>
            <person name="Lipzen A."/>
            <person name="Ohm R.A."/>
            <person name="Wang M."/>
            <person name="Grigoriev I.V."/>
            <person name="Zambonelli A."/>
            <person name="Martin F.M."/>
        </authorList>
    </citation>
    <scope>NUCLEOTIDE SEQUENCE [LARGE SCALE GENOMIC DNA]</scope>
    <source>
        <strain evidence="2 3">Tbo3840</strain>
    </source>
</reference>
<gene>
    <name evidence="2" type="ORF">B9Z19DRAFT_332114</name>
</gene>
<keyword evidence="3" id="KW-1185">Reference proteome</keyword>
<comment type="caution">
    <text evidence="2">The sequence shown here is derived from an EMBL/GenBank/DDBJ whole genome shotgun (WGS) entry which is preliminary data.</text>
</comment>
<dbReference type="EMBL" id="NESQ01000223">
    <property type="protein sequence ID" value="PUU75599.1"/>
    <property type="molecule type" value="Genomic_DNA"/>
</dbReference>
<protein>
    <submittedName>
        <fullName evidence="2">Uncharacterized protein</fullName>
    </submittedName>
</protein>
<dbReference type="Proteomes" id="UP000244722">
    <property type="component" value="Unassembled WGS sequence"/>
</dbReference>
<feature type="chain" id="PRO_5015475934" evidence="1">
    <location>
        <begin position="40"/>
        <end position="161"/>
    </location>
</feature>
<keyword evidence="1" id="KW-0732">Signal</keyword>
<evidence type="ECO:0000313" key="2">
    <source>
        <dbReference type="EMBL" id="PUU75599.1"/>
    </source>
</evidence>